<gene>
    <name evidence="1" type="ORF">HNY73_016425</name>
</gene>
<evidence type="ECO:0000313" key="1">
    <source>
        <dbReference type="EMBL" id="KAF8773801.1"/>
    </source>
</evidence>
<name>A0A8T0EJU7_ARGBR</name>
<keyword evidence="2" id="KW-1185">Reference proteome</keyword>
<comment type="caution">
    <text evidence="1">The sequence shown here is derived from an EMBL/GenBank/DDBJ whole genome shotgun (WGS) entry which is preliminary data.</text>
</comment>
<proteinExistence type="predicted"/>
<sequence>MFSSQLAYAYSRLEQVQTRISNFLLQEKESVAQYAEDFKSTEKYRDMYIELNSKVENYLASNANSTCGQKTFSFSLAAKNLEQHLEIITKNSDKLSSLTSQLDEKFYRLGEIQNQIKMLLSEENDSVVDHSEKSESSEQLRFERDILLYQIYFRDMFFVFIFLLIKTGLSRQDFTDLKTFYELIEPKLGTFKNWDVFEEKFDSLEQDMDLYLKKNMLQAWNEICDAIDAQCFEQFLLDDLLLNTM</sequence>
<evidence type="ECO:0000313" key="2">
    <source>
        <dbReference type="Proteomes" id="UP000807504"/>
    </source>
</evidence>
<organism evidence="1 2">
    <name type="scientific">Argiope bruennichi</name>
    <name type="common">Wasp spider</name>
    <name type="synonym">Aranea bruennichi</name>
    <dbReference type="NCBI Taxonomy" id="94029"/>
    <lineage>
        <taxon>Eukaryota</taxon>
        <taxon>Metazoa</taxon>
        <taxon>Ecdysozoa</taxon>
        <taxon>Arthropoda</taxon>
        <taxon>Chelicerata</taxon>
        <taxon>Arachnida</taxon>
        <taxon>Araneae</taxon>
        <taxon>Araneomorphae</taxon>
        <taxon>Entelegynae</taxon>
        <taxon>Araneoidea</taxon>
        <taxon>Araneidae</taxon>
        <taxon>Argiope</taxon>
    </lineage>
</organism>
<reference evidence="1" key="2">
    <citation type="submission" date="2020-06" db="EMBL/GenBank/DDBJ databases">
        <authorList>
            <person name="Sheffer M."/>
        </authorList>
    </citation>
    <scope>NUCLEOTIDE SEQUENCE</scope>
</reference>
<reference evidence="1" key="1">
    <citation type="journal article" date="2020" name="bioRxiv">
        <title>Chromosome-level reference genome of the European wasp spider Argiope bruennichi: a resource for studies on range expansion and evolutionary adaptation.</title>
        <authorList>
            <person name="Sheffer M.M."/>
            <person name="Hoppe A."/>
            <person name="Krehenwinkel H."/>
            <person name="Uhl G."/>
            <person name="Kuss A.W."/>
            <person name="Jensen L."/>
            <person name="Jensen C."/>
            <person name="Gillespie R.G."/>
            <person name="Hoff K.J."/>
            <person name="Prost S."/>
        </authorList>
    </citation>
    <scope>NUCLEOTIDE SEQUENCE</scope>
</reference>
<dbReference type="AlphaFoldDB" id="A0A8T0EJU7"/>
<accession>A0A8T0EJU7</accession>
<dbReference type="EMBL" id="JABXBU010002227">
    <property type="protein sequence ID" value="KAF8773801.1"/>
    <property type="molecule type" value="Genomic_DNA"/>
</dbReference>
<protein>
    <submittedName>
        <fullName evidence="1">Uncharacterized protein</fullName>
    </submittedName>
</protein>
<dbReference type="Proteomes" id="UP000807504">
    <property type="component" value="Unassembled WGS sequence"/>
</dbReference>